<proteinExistence type="predicted"/>
<accession>A0A3R6V2Z2</accession>
<evidence type="ECO:0000256" key="1">
    <source>
        <dbReference type="SAM" id="MobiDB-lite"/>
    </source>
</evidence>
<keyword evidence="3" id="KW-1185">Reference proteome</keyword>
<feature type="region of interest" description="Disordered" evidence="1">
    <location>
        <begin position="1"/>
        <end position="67"/>
    </location>
</feature>
<feature type="compositionally biased region" description="Basic and acidic residues" evidence="1">
    <location>
        <begin position="55"/>
        <end position="67"/>
    </location>
</feature>
<protein>
    <submittedName>
        <fullName evidence="2">Uncharacterized protein</fullName>
    </submittedName>
</protein>
<dbReference type="VEuPathDB" id="FungiDB:H310_12826"/>
<reference evidence="2 3" key="1">
    <citation type="submission" date="2018-08" db="EMBL/GenBank/DDBJ databases">
        <title>Aphanomyces genome sequencing and annotation.</title>
        <authorList>
            <person name="Minardi D."/>
            <person name="Oidtmann B."/>
            <person name="Van Der Giezen M."/>
            <person name="Studholme D.J."/>
        </authorList>
    </citation>
    <scope>NUCLEOTIDE SEQUENCE [LARGE SCALE GENOMIC DNA]</scope>
    <source>
        <strain evidence="2 3">NJM0002</strain>
    </source>
</reference>
<gene>
    <name evidence="2" type="ORF">DYB32_010301</name>
</gene>
<sequence>MSCEHGNADSINGKVKPSRSKRQPSVGVGNKSGDESSKSAPTKAPKPKGTSQNTKFREAGGHAVADDDIPRCEAVADAFYKNPEDKDAFIEDILLIPHSQVYELTVRLGEGYRDWKEKTLCSQFVKENPGSLWGDPQTRPRYHGHFVLQLGNLYRDGWIHVQA</sequence>
<comment type="caution">
    <text evidence="2">The sequence shown here is derived from an EMBL/GenBank/DDBJ whole genome shotgun (WGS) entry which is preliminary data.</text>
</comment>
<dbReference type="AlphaFoldDB" id="A0A3R6V2Z2"/>
<name>A0A3R6V2Z2_9STRA</name>
<evidence type="ECO:0000313" key="3">
    <source>
        <dbReference type="Proteomes" id="UP000285060"/>
    </source>
</evidence>
<feature type="compositionally biased region" description="Low complexity" evidence="1">
    <location>
        <begin position="38"/>
        <end position="51"/>
    </location>
</feature>
<organism evidence="2 3">
    <name type="scientific">Aphanomyces invadans</name>
    <dbReference type="NCBI Taxonomy" id="157072"/>
    <lineage>
        <taxon>Eukaryota</taxon>
        <taxon>Sar</taxon>
        <taxon>Stramenopiles</taxon>
        <taxon>Oomycota</taxon>
        <taxon>Saprolegniomycetes</taxon>
        <taxon>Saprolegniales</taxon>
        <taxon>Verrucalvaceae</taxon>
        <taxon>Aphanomyces</taxon>
    </lineage>
</organism>
<evidence type="ECO:0000313" key="2">
    <source>
        <dbReference type="EMBL" id="RHY18986.1"/>
    </source>
</evidence>
<dbReference type="EMBL" id="QUSY01003036">
    <property type="protein sequence ID" value="RHY18986.1"/>
    <property type="molecule type" value="Genomic_DNA"/>
</dbReference>
<dbReference type="Proteomes" id="UP000285060">
    <property type="component" value="Unassembled WGS sequence"/>
</dbReference>